<organism evidence="2 3">
    <name type="scientific">Elysia marginata</name>
    <dbReference type="NCBI Taxonomy" id="1093978"/>
    <lineage>
        <taxon>Eukaryota</taxon>
        <taxon>Metazoa</taxon>
        <taxon>Spiralia</taxon>
        <taxon>Lophotrochozoa</taxon>
        <taxon>Mollusca</taxon>
        <taxon>Gastropoda</taxon>
        <taxon>Heterobranchia</taxon>
        <taxon>Euthyneura</taxon>
        <taxon>Panpulmonata</taxon>
        <taxon>Sacoglossa</taxon>
        <taxon>Placobranchoidea</taxon>
        <taxon>Plakobranchidae</taxon>
        <taxon>Elysia</taxon>
    </lineage>
</organism>
<comment type="caution">
    <text evidence="2">The sequence shown here is derived from an EMBL/GenBank/DDBJ whole genome shotgun (WGS) entry which is preliminary data.</text>
</comment>
<evidence type="ECO:0000313" key="3">
    <source>
        <dbReference type="Proteomes" id="UP000762676"/>
    </source>
</evidence>
<accession>A0AAV4I6A1</accession>
<sequence>MQALLPDLALSASLQVSETKVDRPGPGITIKADSSHARLGLNTACAATTTTTATKLTAGFEPLTSQSKSRASTARPRRHQVHGTEDSVLDFMRHGRAQEDETHSGGNPRWLMG</sequence>
<feature type="region of interest" description="Disordered" evidence="1">
    <location>
        <begin position="58"/>
        <end position="113"/>
    </location>
</feature>
<proteinExistence type="predicted"/>
<dbReference type="EMBL" id="BMAT01013059">
    <property type="protein sequence ID" value="GFS05146.1"/>
    <property type="molecule type" value="Genomic_DNA"/>
</dbReference>
<gene>
    <name evidence="2" type="ORF">ElyMa_006513800</name>
</gene>
<keyword evidence="3" id="KW-1185">Reference proteome</keyword>
<evidence type="ECO:0000256" key="1">
    <source>
        <dbReference type="SAM" id="MobiDB-lite"/>
    </source>
</evidence>
<protein>
    <submittedName>
        <fullName evidence="2">Uncharacterized protein</fullName>
    </submittedName>
</protein>
<name>A0AAV4I6A1_9GAST</name>
<dbReference type="AlphaFoldDB" id="A0AAV4I6A1"/>
<reference evidence="2 3" key="1">
    <citation type="journal article" date="2021" name="Elife">
        <title>Chloroplast acquisition without the gene transfer in kleptoplastic sea slugs, Plakobranchus ocellatus.</title>
        <authorList>
            <person name="Maeda T."/>
            <person name="Takahashi S."/>
            <person name="Yoshida T."/>
            <person name="Shimamura S."/>
            <person name="Takaki Y."/>
            <person name="Nagai Y."/>
            <person name="Toyoda A."/>
            <person name="Suzuki Y."/>
            <person name="Arimoto A."/>
            <person name="Ishii H."/>
            <person name="Satoh N."/>
            <person name="Nishiyama T."/>
            <person name="Hasebe M."/>
            <person name="Maruyama T."/>
            <person name="Minagawa J."/>
            <person name="Obokata J."/>
            <person name="Shigenobu S."/>
        </authorList>
    </citation>
    <scope>NUCLEOTIDE SEQUENCE [LARGE SCALE GENOMIC DNA]</scope>
</reference>
<feature type="compositionally biased region" description="Polar residues" evidence="1">
    <location>
        <begin position="63"/>
        <end position="72"/>
    </location>
</feature>
<evidence type="ECO:0000313" key="2">
    <source>
        <dbReference type="EMBL" id="GFS05146.1"/>
    </source>
</evidence>
<dbReference type="Proteomes" id="UP000762676">
    <property type="component" value="Unassembled WGS sequence"/>
</dbReference>
<feature type="compositionally biased region" description="Basic and acidic residues" evidence="1">
    <location>
        <begin position="91"/>
        <end position="103"/>
    </location>
</feature>